<dbReference type="InterPro" id="IPR039426">
    <property type="entry name" value="TonB-dep_rcpt-like"/>
</dbReference>
<dbReference type="Gene3D" id="2.60.40.1120">
    <property type="entry name" value="Carboxypeptidase-like, regulatory domain"/>
    <property type="match status" value="1"/>
</dbReference>
<dbReference type="InterPro" id="IPR012910">
    <property type="entry name" value="Plug_dom"/>
</dbReference>
<evidence type="ECO:0000256" key="6">
    <source>
        <dbReference type="ARBA" id="ARBA00023136"/>
    </source>
</evidence>
<keyword evidence="4 8" id="KW-0812">Transmembrane</keyword>
<keyword evidence="6 8" id="KW-0472">Membrane</keyword>
<dbReference type="Pfam" id="PF00593">
    <property type="entry name" value="TonB_dep_Rec_b-barrel"/>
    <property type="match status" value="1"/>
</dbReference>
<evidence type="ECO:0000256" key="7">
    <source>
        <dbReference type="ARBA" id="ARBA00023237"/>
    </source>
</evidence>
<dbReference type="OrthoDB" id="9768177at2"/>
<keyword evidence="2 8" id="KW-0813">Transport</keyword>
<evidence type="ECO:0000313" key="13">
    <source>
        <dbReference type="EMBL" id="EGK02285.1"/>
    </source>
</evidence>
<comment type="subcellular location">
    <subcellularLocation>
        <location evidence="1 8">Cell outer membrane</location>
        <topology evidence="1 8">Multi-pass membrane protein</topology>
    </subcellularLocation>
</comment>
<organism evidence="13 14">
    <name type="scientific">Dysgonomonas gadei ATCC BAA-286</name>
    <dbReference type="NCBI Taxonomy" id="742766"/>
    <lineage>
        <taxon>Bacteria</taxon>
        <taxon>Pseudomonadati</taxon>
        <taxon>Bacteroidota</taxon>
        <taxon>Bacteroidia</taxon>
        <taxon>Bacteroidales</taxon>
        <taxon>Dysgonomonadaceae</taxon>
        <taxon>Dysgonomonas</taxon>
    </lineage>
</organism>
<sequence length="1031" mass="114063">MRNARIFKSLRLLFLFFLIPTLAFSQNISVNGVVKDIAGEPIIGVSVVESGTTNGTMTDTDGKFSISVSPQCKLTFSFIGFVMQTINVSGRNRIDVILEEDNKMLEEVVVIGYGTQRKEAVTGSVASMQGNVIRQIQTGNVTSALAGRVAGVQLSQANSKPGADMQIRIRGTRSLTGDNAPLVVLDGIPFGGTIGDINPNDIKSIDILKDASATAIYGSRGAGGVVIVTTYKGNIGTKPKVTYDAYYGVKTLYHRYPMMNGDELYQLRKDAGIYKDTEGNPTMGTDEVLGTNTDWQDLMFKNGITTNHYVSISGGNDSGSYNVGTGYYKDQSLVPGQDYSRISLRATIDQNIGKYLRFGLTTNNNYNITNGQNLGLYNTLATSPLINPYNADGSLKPTIHSFMDDYWTYTRNTVENLGDSYADNQRGFGSYNSLYGEVKIPGVEGLSYRLTLGLDYRSNQRGQYRGANVFSATAAASSASLDKNQYYKWAIEHLITYEKMFGKHHLTLNGLYASEQSHYDRSLVSATDLPSDQFQYWNIGRAPSDKIVYNPDNQDFWERGLQSYMARVMYDYDSRYMLLASMRWDGSSVLAAGHKWISYPAFSAGWNIAKESFMESTSGYLDNLKLRIGWGITSNQSINPYTTLGSLGTRPYNFGDDKTTGFYVATTPNPELDWEYTRTWNFGLDFSFLQNRLSGTIEYYDARTDDILQSVNLPSTAGVGSYLANIGKMSNKGVEISLNGVIFDNKDGWSWEAGVNFYTNRNKITELASGQKEDPSNCWFEGYPVNSIFDYKKIGLWQEGDPYLDILENNSGSVGMIKVEYTGDYNADGTPARAISSADRQVISADPDWQGGFTTRVAYKNWDLNIIGTYQHGGILVSTLHATNGYLNMLSGRRGNVKVDYWTPENTGAKYPKPGVAMSGDNQRYASTLGYFDASYFKVGQITLGYNFDPNANWFKKVGLSSARLYFTLQNAFVLFSPYNKETGLDPVTNSYGNENAAVTGSLPYRANTMLTVGTNTPQTRNLLFGLNVSF</sequence>
<evidence type="ECO:0000256" key="9">
    <source>
        <dbReference type="RuleBase" id="RU003357"/>
    </source>
</evidence>
<comment type="caution">
    <text evidence="13">The sequence shown here is derived from an EMBL/GenBank/DDBJ whole genome shotgun (WGS) entry which is preliminary data.</text>
</comment>
<dbReference type="Pfam" id="PF07715">
    <property type="entry name" value="Plug"/>
    <property type="match status" value="1"/>
</dbReference>
<dbReference type="GO" id="GO:0009279">
    <property type="term" value="C:cell outer membrane"/>
    <property type="evidence" value="ECO:0007669"/>
    <property type="project" value="UniProtKB-SubCell"/>
</dbReference>
<keyword evidence="3 8" id="KW-1134">Transmembrane beta strand</keyword>
<evidence type="ECO:0000259" key="11">
    <source>
        <dbReference type="Pfam" id="PF00593"/>
    </source>
</evidence>
<feature type="signal peptide" evidence="10">
    <location>
        <begin position="1"/>
        <end position="25"/>
    </location>
</feature>
<proteinExistence type="inferred from homology"/>
<evidence type="ECO:0000256" key="4">
    <source>
        <dbReference type="ARBA" id="ARBA00022692"/>
    </source>
</evidence>
<keyword evidence="10" id="KW-0732">Signal</keyword>
<evidence type="ECO:0000256" key="1">
    <source>
        <dbReference type="ARBA" id="ARBA00004571"/>
    </source>
</evidence>
<dbReference type="NCBIfam" id="TIGR04056">
    <property type="entry name" value="OMP_RagA_SusC"/>
    <property type="match status" value="1"/>
</dbReference>
<feature type="domain" description="TonB-dependent receptor-like beta-barrel" evidence="11">
    <location>
        <begin position="376"/>
        <end position="870"/>
    </location>
</feature>
<dbReference type="HOGENOM" id="CLU_004317_0_2_10"/>
<comment type="similarity">
    <text evidence="8 9">Belongs to the TonB-dependent receptor family.</text>
</comment>
<dbReference type="InterPro" id="IPR037066">
    <property type="entry name" value="Plug_dom_sf"/>
</dbReference>
<evidence type="ECO:0000313" key="14">
    <source>
        <dbReference type="Proteomes" id="UP000004913"/>
    </source>
</evidence>
<feature type="domain" description="TonB-dependent receptor plug" evidence="12">
    <location>
        <begin position="118"/>
        <end position="225"/>
    </location>
</feature>
<dbReference type="Gene3D" id="2.40.170.20">
    <property type="entry name" value="TonB-dependent receptor, beta-barrel domain"/>
    <property type="match status" value="1"/>
</dbReference>
<dbReference type="InterPro" id="IPR023997">
    <property type="entry name" value="TonB-dep_OMP_SusC/RagA_CS"/>
</dbReference>
<dbReference type="InterPro" id="IPR000531">
    <property type="entry name" value="Beta-barrel_TonB"/>
</dbReference>
<dbReference type="STRING" id="742766.HMPREF9455_01555"/>
<dbReference type="EMBL" id="ADLV01000018">
    <property type="protein sequence ID" value="EGK02285.1"/>
    <property type="molecule type" value="Genomic_DNA"/>
</dbReference>
<evidence type="ECO:0000256" key="10">
    <source>
        <dbReference type="SAM" id="SignalP"/>
    </source>
</evidence>
<evidence type="ECO:0000256" key="2">
    <source>
        <dbReference type="ARBA" id="ARBA00022448"/>
    </source>
</evidence>
<accession>F5IWT8</accession>
<dbReference type="AlphaFoldDB" id="F5IWT8"/>
<dbReference type="SUPFAM" id="SSF56935">
    <property type="entry name" value="Porins"/>
    <property type="match status" value="1"/>
</dbReference>
<dbReference type="InterPro" id="IPR008969">
    <property type="entry name" value="CarboxyPept-like_regulatory"/>
</dbReference>
<dbReference type="PROSITE" id="PS52016">
    <property type="entry name" value="TONB_DEPENDENT_REC_3"/>
    <property type="match status" value="1"/>
</dbReference>
<dbReference type="InterPro" id="IPR023996">
    <property type="entry name" value="TonB-dep_OMP_SusC/RagA"/>
</dbReference>
<dbReference type="Pfam" id="PF13715">
    <property type="entry name" value="CarbopepD_reg_2"/>
    <property type="match status" value="1"/>
</dbReference>
<dbReference type="Proteomes" id="UP000004913">
    <property type="component" value="Unassembled WGS sequence"/>
</dbReference>
<evidence type="ECO:0000256" key="3">
    <source>
        <dbReference type="ARBA" id="ARBA00022452"/>
    </source>
</evidence>
<evidence type="ECO:0008006" key="15">
    <source>
        <dbReference type="Google" id="ProtNLM"/>
    </source>
</evidence>
<reference evidence="13 14" key="1">
    <citation type="submission" date="2011-04" db="EMBL/GenBank/DDBJ databases">
        <title>The Genome Sequence of Dysgonomonas gadei ATCC BAA-286.</title>
        <authorList>
            <consortium name="The Broad Institute Genome Sequencing Platform"/>
            <person name="Earl A."/>
            <person name="Ward D."/>
            <person name="Feldgarden M."/>
            <person name="Gevers D."/>
            <person name="Pudlo N."/>
            <person name="Martens E."/>
            <person name="Allen-Vercoe E."/>
            <person name="Young S.K."/>
            <person name="Zeng Q."/>
            <person name="Gargeya S."/>
            <person name="Fitzgerald M."/>
            <person name="Haas B."/>
            <person name="Abouelleil A."/>
            <person name="Alvarado L."/>
            <person name="Arachchi H.M."/>
            <person name="Berlin A."/>
            <person name="Brown A."/>
            <person name="Chapman S.B."/>
            <person name="Chen Z."/>
            <person name="Dunbar C."/>
            <person name="Freedman E."/>
            <person name="Gearin G."/>
            <person name="Gellesch M."/>
            <person name="Goldberg J."/>
            <person name="Griggs A."/>
            <person name="Gujja S."/>
            <person name="Heiman D."/>
            <person name="Howarth C."/>
            <person name="Larson L."/>
            <person name="Lui A."/>
            <person name="MacDonald P.J.P."/>
            <person name="Mehta T."/>
            <person name="Montmayeur A."/>
            <person name="Murphy C."/>
            <person name="Neiman D."/>
            <person name="Pearson M."/>
            <person name="Priest M."/>
            <person name="Roberts A."/>
            <person name="Saif S."/>
            <person name="Shea T."/>
            <person name="Shenoy N."/>
            <person name="Sisk P."/>
            <person name="Stolte C."/>
            <person name="Sykes S."/>
            <person name="Yandava C."/>
            <person name="Wortman J."/>
            <person name="Nusbaum C."/>
            <person name="Birren B."/>
        </authorList>
    </citation>
    <scope>NUCLEOTIDE SEQUENCE [LARGE SCALE GENOMIC DNA]</scope>
    <source>
        <strain evidence="13 14">ATCC BAA-286</strain>
    </source>
</reference>
<feature type="chain" id="PRO_5003328487" description="TonB-dependent receptor plug domain-containing protein" evidence="10">
    <location>
        <begin position="26"/>
        <end position="1031"/>
    </location>
</feature>
<dbReference type="eggNOG" id="COG1629">
    <property type="taxonomic scope" value="Bacteria"/>
</dbReference>
<dbReference type="NCBIfam" id="TIGR04057">
    <property type="entry name" value="SusC_RagA_signa"/>
    <property type="match status" value="1"/>
</dbReference>
<keyword evidence="5 9" id="KW-0798">TonB box</keyword>
<dbReference type="SUPFAM" id="SSF49464">
    <property type="entry name" value="Carboxypeptidase regulatory domain-like"/>
    <property type="match status" value="1"/>
</dbReference>
<evidence type="ECO:0000256" key="5">
    <source>
        <dbReference type="ARBA" id="ARBA00023077"/>
    </source>
</evidence>
<keyword evidence="14" id="KW-1185">Reference proteome</keyword>
<keyword evidence="7 8" id="KW-0998">Cell outer membrane</keyword>
<evidence type="ECO:0000259" key="12">
    <source>
        <dbReference type="Pfam" id="PF07715"/>
    </source>
</evidence>
<name>F5IWT8_9BACT</name>
<gene>
    <name evidence="13" type="ORF">HMPREF9455_01555</name>
</gene>
<dbReference type="InterPro" id="IPR036942">
    <property type="entry name" value="Beta-barrel_TonB_sf"/>
</dbReference>
<protein>
    <recommendedName>
        <fullName evidence="15">TonB-dependent receptor plug domain-containing protein</fullName>
    </recommendedName>
</protein>
<dbReference type="Gene3D" id="2.170.130.10">
    <property type="entry name" value="TonB-dependent receptor, plug domain"/>
    <property type="match status" value="1"/>
</dbReference>
<dbReference type="RefSeq" id="WP_006799070.1">
    <property type="nucleotide sequence ID" value="NZ_GL891981.1"/>
</dbReference>
<evidence type="ECO:0000256" key="8">
    <source>
        <dbReference type="PROSITE-ProRule" id="PRU01360"/>
    </source>
</evidence>